<dbReference type="AlphaFoldDB" id="A0A6P5X185"/>
<proteinExistence type="predicted"/>
<keyword evidence="2" id="KW-1185">Reference proteome</keyword>
<reference evidence="3" key="1">
    <citation type="submission" date="2025-08" db="UniProtKB">
        <authorList>
            <consortium name="RefSeq"/>
        </authorList>
    </citation>
    <scope>IDENTIFICATION</scope>
    <source>
        <tissue evidence="3">Fruit stalk</tissue>
    </source>
</reference>
<organism evidence="2 3">
    <name type="scientific">Durio zibethinus</name>
    <name type="common">Durian</name>
    <dbReference type="NCBI Taxonomy" id="66656"/>
    <lineage>
        <taxon>Eukaryota</taxon>
        <taxon>Viridiplantae</taxon>
        <taxon>Streptophyta</taxon>
        <taxon>Embryophyta</taxon>
        <taxon>Tracheophyta</taxon>
        <taxon>Spermatophyta</taxon>
        <taxon>Magnoliopsida</taxon>
        <taxon>eudicotyledons</taxon>
        <taxon>Gunneridae</taxon>
        <taxon>Pentapetalae</taxon>
        <taxon>rosids</taxon>
        <taxon>malvids</taxon>
        <taxon>Malvales</taxon>
        <taxon>Malvaceae</taxon>
        <taxon>Helicteroideae</taxon>
        <taxon>Durio</taxon>
    </lineage>
</organism>
<dbReference type="GeneID" id="111279002"/>
<feature type="compositionally biased region" description="Polar residues" evidence="1">
    <location>
        <begin position="42"/>
        <end position="57"/>
    </location>
</feature>
<gene>
    <name evidence="3" type="primary">LOC111279002</name>
</gene>
<evidence type="ECO:0000313" key="2">
    <source>
        <dbReference type="Proteomes" id="UP000515121"/>
    </source>
</evidence>
<feature type="compositionally biased region" description="Polar residues" evidence="1">
    <location>
        <begin position="65"/>
        <end position="76"/>
    </location>
</feature>
<dbReference type="RefSeq" id="XP_022721561.1">
    <property type="nucleotide sequence ID" value="XM_022865826.1"/>
</dbReference>
<feature type="region of interest" description="Disordered" evidence="1">
    <location>
        <begin position="1"/>
        <end position="79"/>
    </location>
</feature>
<feature type="compositionally biased region" description="Low complexity" evidence="1">
    <location>
        <begin position="9"/>
        <end position="30"/>
    </location>
</feature>
<evidence type="ECO:0000256" key="1">
    <source>
        <dbReference type="SAM" id="MobiDB-lite"/>
    </source>
</evidence>
<evidence type="ECO:0000313" key="3">
    <source>
        <dbReference type="RefSeq" id="XP_022721561.1"/>
    </source>
</evidence>
<dbReference type="Proteomes" id="UP000515121">
    <property type="component" value="Unplaced"/>
</dbReference>
<sequence>MSSNSDCIGAVSASSGPGLSPSSSVGSLSSEKLTLNPYAKDSNLTPMQRVSHQSQMPVQPPSPLSDGSFSRPTQISPVPHMQMPVSFGVSYLKLIAFFMDTDFARSAIDWQLLYHLGHFLFF</sequence>
<accession>A0A6P5X185</accession>
<dbReference type="KEGG" id="dzi:111279002"/>
<name>A0A6P5X185_DURZI</name>
<protein>
    <submittedName>
        <fullName evidence="3">Polyadenylate-binding protein-interacting protein 4-like</fullName>
    </submittedName>
</protein>